<dbReference type="EMBL" id="HM448821">
    <property type="protein sequence ID" value="ADO34163.1"/>
    <property type="molecule type" value="mRNA"/>
</dbReference>
<dbReference type="GO" id="GO:0017147">
    <property type="term" value="F:Wnt-protein binding"/>
    <property type="evidence" value="ECO:0007669"/>
    <property type="project" value="TreeGrafter"/>
</dbReference>
<dbReference type="SUPFAM" id="SSF63501">
    <property type="entry name" value="Frizzled cysteine-rich domain"/>
    <property type="match status" value="1"/>
</dbReference>
<sequence length="187" mass="21081">MLCLVVLFSAYINGISAQESDRCEPLTIDTCAEFGYSSVRFPNEMDQSSQEAAANDLQVLQRFIDTGCSKDLKLFLCSLYAPYCNAASLEQRIMPCRDLCLNVRDRCLATMQEKDYEWPNSWKCGRFPSEKGMCVEGVESPVTEPPPEHSTEHEIKPTSKMPTVEPDQKPEITDTVVVDNSNSEFLF</sequence>
<evidence type="ECO:0000256" key="5">
    <source>
        <dbReference type="SAM" id="SignalP"/>
    </source>
</evidence>
<proteinExistence type="evidence at transcript level"/>
<dbReference type="SMART" id="SM00063">
    <property type="entry name" value="FRI"/>
    <property type="match status" value="1"/>
</dbReference>
<dbReference type="InterPro" id="IPR020067">
    <property type="entry name" value="Frizzled_dom"/>
</dbReference>
<feature type="disulfide bond" evidence="3">
    <location>
        <begin position="31"/>
        <end position="77"/>
    </location>
</feature>
<accession>E3UKD1</accession>
<dbReference type="AlphaFoldDB" id="E3UKD1"/>
<comment type="caution">
    <text evidence="3">Lacks conserved residue(s) required for the propagation of feature annotation.</text>
</comment>
<dbReference type="GO" id="GO:0035567">
    <property type="term" value="P:non-canonical Wnt signaling pathway"/>
    <property type="evidence" value="ECO:0007669"/>
    <property type="project" value="TreeGrafter"/>
</dbReference>
<dbReference type="PROSITE" id="PS50038">
    <property type="entry name" value="FZ"/>
    <property type="match status" value="1"/>
</dbReference>
<feature type="region of interest" description="Disordered" evidence="4">
    <location>
        <begin position="139"/>
        <end position="175"/>
    </location>
</feature>
<dbReference type="OMA" id="CANIMER"/>
<dbReference type="Gene3D" id="1.10.2000.10">
    <property type="entry name" value="Frizzled cysteine-rich domain"/>
    <property type="match status" value="1"/>
</dbReference>
<gene>
    <name evidence="7" type="primary">Sfrp</name>
</gene>
<name>E3UKD1_MNELE</name>
<evidence type="ECO:0000256" key="3">
    <source>
        <dbReference type="PROSITE-ProRule" id="PRU00090"/>
    </source>
</evidence>
<feature type="disulfide bond" evidence="3">
    <location>
        <begin position="100"/>
        <end position="124"/>
    </location>
</feature>
<dbReference type="InterPro" id="IPR015526">
    <property type="entry name" value="Frizzled/SFRP"/>
</dbReference>
<dbReference type="InterPro" id="IPR036790">
    <property type="entry name" value="Frizzled_dom_sf"/>
</dbReference>
<feature type="signal peptide" evidence="5">
    <location>
        <begin position="1"/>
        <end position="17"/>
    </location>
</feature>
<keyword evidence="2 3" id="KW-1015">Disulfide bond</keyword>
<evidence type="ECO:0000259" key="6">
    <source>
        <dbReference type="PROSITE" id="PS50038"/>
    </source>
</evidence>
<protein>
    <submittedName>
        <fullName evidence="7">Secreted frizzled-related protein</fullName>
    </submittedName>
</protein>
<evidence type="ECO:0000256" key="1">
    <source>
        <dbReference type="ARBA" id="ARBA00022473"/>
    </source>
</evidence>
<dbReference type="GO" id="GO:0005886">
    <property type="term" value="C:plasma membrane"/>
    <property type="evidence" value="ECO:0007669"/>
    <property type="project" value="TreeGrafter"/>
</dbReference>
<dbReference type="Pfam" id="PF01392">
    <property type="entry name" value="Fz"/>
    <property type="match status" value="1"/>
</dbReference>
<dbReference type="GO" id="GO:0060070">
    <property type="term" value="P:canonical Wnt signaling pathway"/>
    <property type="evidence" value="ECO:0007669"/>
    <property type="project" value="TreeGrafter"/>
</dbReference>
<evidence type="ECO:0000313" key="7">
    <source>
        <dbReference type="EMBL" id="ADO34163.1"/>
    </source>
</evidence>
<keyword evidence="5" id="KW-0732">Signal</keyword>
<feature type="disulfide bond" evidence="3">
    <location>
        <begin position="23"/>
        <end position="84"/>
    </location>
</feature>
<dbReference type="GO" id="GO:0042813">
    <property type="term" value="F:Wnt receptor activity"/>
    <property type="evidence" value="ECO:0007669"/>
    <property type="project" value="TreeGrafter"/>
</dbReference>
<feature type="domain" description="FZ" evidence="6">
    <location>
        <begin position="18"/>
        <end position="137"/>
    </location>
</feature>
<organism evidence="7">
    <name type="scientific">Mnemiopsis leidyi</name>
    <name type="common">Sea walnut</name>
    <name type="synonym">Warty comb jellyfish</name>
    <dbReference type="NCBI Taxonomy" id="27923"/>
    <lineage>
        <taxon>Eukaryota</taxon>
        <taxon>Metazoa</taxon>
        <taxon>Ctenophora</taxon>
        <taxon>Tentaculata</taxon>
        <taxon>Lobata</taxon>
        <taxon>Bolinopsidae</taxon>
        <taxon>Mnemiopsis</taxon>
    </lineage>
</organism>
<keyword evidence="1" id="KW-0217">Developmental protein</keyword>
<dbReference type="PANTHER" id="PTHR11309">
    <property type="entry name" value="FRIZZLED"/>
    <property type="match status" value="1"/>
</dbReference>
<evidence type="ECO:0000256" key="4">
    <source>
        <dbReference type="SAM" id="MobiDB-lite"/>
    </source>
</evidence>
<reference evidence="7" key="1">
    <citation type="submission" date="2010-06" db="EMBL/GenBank/DDBJ databases">
        <title>Genomic insights into Wnt signalling in an early diverging metazoan, the ctenophore Mnemiopsis leidyi.</title>
        <authorList>
            <person name="Pang K."/>
            <person name="Ryan J.F."/>
            <person name="Mullikin J.C."/>
            <person name="Baxevanis A.D."/>
            <person name="Martindale M.Q."/>
        </authorList>
    </citation>
    <scope>NUCLEOTIDE SEQUENCE</scope>
</reference>
<evidence type="ECO:0000256" key="2">
    <source>
        <dbReference type="ARBA" id="ARBA00023157"/>
    </source>
</evidence>
<dbReference type="HOGENOM" id="CLU_1449324_0_0_1"/>
<feature type="chain" id="PRO_5003182507" evidence="5">
    <location>
        <begin position="18"/>
        <end position="187"/>
    </location>
</feature>
<feature type="compositionally biased region" description="Basic and acidic residues" evidence="4">
    <location>
        <begin position="146"/>
        <end position="157"/>
    </location>
</feature>